<evidence type="ECO:0000313" key="2">
    <source>
        <dbReference type="Proteomes" id="UP000198773"/>
    </source>
</evidence>
<reference evidence="1 2" key="1">
    <citation type="submission" date="2016-10" db="EMBL/GenBank/DDBJ databases">
        <authorList>
            <person name="de Groot N.N."/>
        </authorList>
    </citation>
    <scope>NUCLEOTIDE SEQUENCE [LARGE SCALE GENOMIC DNA]</scope>
    <source>
        <strain evidence="1 2">CGMCC 1.3430</strain>
    </source>
</reference>
<dbReference type="RefSeq" id="WP_091339152.1">
    <property type="nucleotide sequence ID" value="NZ_FNRM01000001.1"/>
</dbReference>
<protein>
    <submittedName>
        <fullName evidence="1">Uncharacterized protein</fullName>
    </submittedName>
</protein>
<dbReference type="OrthoDB" id="9896145at2"/>
<sequence>MKQNNKMKVLGLQELKQVHGGRTAADLAPAAWSTWSNGCGGVKSNEWSTRSNDCRGEVVKS</sequence>
<evidence type="ECO:0000313" key="1">
    <source>
        <dbReference type="EMBL" id="SEA07972.1"/>
    </source>
</evidence>
<dbReference type="Proteomes" id="UP000198773">
    <property type="component" value="Unassembled WGS sequence"/>
</dbReference>
<organism evidence="1 2">
    <name type="scientific">Alkalimonas amylolytica</name>
    <dbReference type="NCBI Taxonomy" id="152573"/>
    <lineage>
        <taxon>Bacteria</taxon>
        <taxon>Pseudomonadati</taxon>
        <taxon>Pseudomonadota</taxon>
        <taxon>Gammaproteobacteria</taxon>
        <taxon>Alkalimonas</taxon>
    </lineage>
</organism>
<accession>A0A1H3YAL3</accession>
<dbReference type="AlphaFoldDB" id="A0A1H3YAL3"/>
<proteinExistence type="predicted"/>
<name>A0A1H3YAL3_ALKAM</name>
<keyword evidence="2" id="KW-1185">Reference proteome</keyword>
<dbReference type="STRING" id="152573.SAMN04488051_101585"/>
<dbReference type="EMBL" id="FNRM01000001">
    <property type="protein sequence ID" value="SEA07972.1"/>
    <property type="molecule type" value="Genomic_DNA"/>
</dbReference>
<gene>
    <name evidence="1" type="ORF">SAMN04488051_101585</name>
</gene>